<organism evidence="2">
    <name type="scientific">viral metagenome</name>
    <dbReference type="NCBI Taxonomy" id="1070528"/>
    <lineage>
        <taxon>unclassified sequences</taxon>
        <taxon>metagenomes</taxon>
        <taxon>organismal metagenomes</taxon>
    </lineage>
</organism>
<dbReference type="EMBL" id="MT141794">
    <property type="protein sequence ID" value="QJA70452.1"/>
    <property type="molecule type" value="Genomic_DNA"/>
</dbReference>
<evidence type="ECO:0000313" key="2">
    <source>
        <dbReference type="EMBL" id="QJA93558.1"/>
    </source>
</evidence>
<sequence>MIAEDYSIQHDNEYAEWQRQSSIGRELEIIAWKMVELALLDLRRKPDNYEYRSALDWLFNDIDFFFSFGNMCDLAGLDAKLIRCKLQEYFVAGKKLPRIRKKELKERKLMVE</sequence>
<dbReference type="AlphaFoldDB" id="A0A6M3LKU9"/>
<proteinExistence type="predicted"/>
<gene>
    <name evidence="1" type="ORF">MM415A03722_0001</name>
    <name evidence="2" type="ORF">MM415B04184_0001</name>
</gene>
<name>A0A6M3LKU9_9ZZZZ</name>
<evidence type="ECO:0000313" key="1">
    <source>
        <dbReference type="EMBL" id="QJA70452.1"/>
    </source>
</evidence>
<protein>
    <submittedName>
        <fullName evidence="2">Uncharacterized protein</fullName>
    </submittedName>
</protein>
<dbReference type="EMBL" id="MT143159">
    <property type="protein sequence ID" value="QJA93558.1"/>
    <property type="molecule type" value="Genomic_DNA"/>
</dbReference>
<reference evidence="2" key="1">
    <citation type="submission" date="2020-03" db="EMBL/GenBank/DDBJ databases">
        <title>The deep terrestrial virosphere.</title>
        <authorList>
            <person name="Holmfeldt K."/>
            <person name="Nilsson E."/>
            <person name="Simone D."/>
            <person name="Lopez-Fernandez M."/>
            <person name="Wu X."/>
            <person name="de Brujin I."/>
            <person name="Lundin D."/>
            <person name="Andersson A."/>
            <person name="Bertilsson S."/>
            <person name="Dopson M."/>
        </authorList>
    </citation>
    <scope>NUCLEOTIDE SEQUENCE</scope>
    <source>
        <strain evidence="1">MM415A03722</strain>
        <strain evidence="2">MM415B04184</strain>
    </source>
</reference>
<accession>A0A6M3LKU9</accession>